<sequence length="466" mass="51448">MGWSARRDLRAALRGVQEPEAAKDLEKWNTSTPMGQRRATMSLQLISAFKCDSYNLYFDWLVWQFPADASGSFSWAHEASPCAYARLCRAGFLPVAESFHHSSIDKAFDEVLGGCVRRHGENWLWRPVRQCLRALHRRTLRDAHLGLQGPPNVARIQENNTESGSSSSSSTSNTQCSSRDHLCAPDVKVHSFEIWTRLCDLERLRLLPLKPQRELNTASTRQTVVEASAVFSTAEASEGPGAAGPDLSEVLSSLGSSSIVGAPSSSYKGLCLVAGEIGVSVGQVYTSLTAFTDADSAGAAQIAAVRLLLRTAGYQLLDFGMPLPYKETLGAKRLPRHLFLKLFKKLRERETVALDAAMQQCCQAVLRSKKDLEGTTDGNEKDREKEQDGHKEKKLEEDQEKNVELRRGCEAKRKRTSGILGAIPQTEKTERDIRLPQGFWGCCELLQLLGNTQNAPKACGESIEHS</sequence>
<dbReference type="InterPro" id="IPR016181">
    <property type="entry name" value="Acyl_CoA_acyltransferase"/>
</dbReference>
<keyword evidence="2" id="KW-0808">Transferase</keyword>
<evidence type="ECO:0000256" key="2">
    <source>
        <dbReference type="ARBA" id="ARBA00022679"/>
    </source>
</evidence>
<name>A0A6P6RZG1_9EIME</name>
<dbReference type="SUPFAM" id="SSF55729">
    <property type="entry name" value="Acyl-CoA N-acyltransferases (Nat)"/>
    <property type="match status" value="1"/>
</dbReference>
<feature type="compositionally biased region" description="Low complexity" evidence="4">
    <location>
        <begin position="159"/>
        <end position="177"/>
    </location>
</feature>
<dbReference type="PANTHER" id="PTHR30098">
    <property type="entry name" value="LEUCYL/PHENYLALANYL-TRNA--PROTEIN TRANSFERASE"/>
    <property type="match status" value="1"/>
</dbReference>
<dbReference type="RefSeq" id="XP_026193331.1">
    <property type="nucleotide sequence ID" value="XM_026337546.1"/>
</dbReference>
<evidence type="ECO:0000256" key="4">
    <source>
        <dbReference type="SAM" id="MobiDB-lite"/>
    </source>
</evidence>
<organism evidence="5 6">
    <name type="scientific">Cyclospora cayetanensis</name>
    <dbReference type="NCBI Taxonomy" id="88456"/>
    <lineage>
        <taxon>Eukaryota</taxon>
        <taxon>Sar</taxon>
        <taxon>Alveolata</taxon>
        <taxon>Apicomplexa</taxon>
        <taxon>Conoidasida</taxon>
        <taxon>Coccidia</taxon>
        <taxon>Eucoccidiorida</taxon>
        <taxon>Eimeriorina</taxon>
        <taxon>Eimeriidae</taxon>
        <taxon>Cyclospora</taxon>
    </lineage>
</organism>
<feature type="region of interest" description="Disordered" evidence="4">
    <location>
        <begin position="146"/>
        <end position="178"/>
    </location>
</feature>
<evidence type="ECO:0000256" key="1">
    <source>
        <dbReference type="ARBA" id="ARBA00022490"/>
    </source>
</evidence>
<accession>A0A6P6RZG1</accession>
<feature type="region of interest" description="Disordered" evidence="4">
    <location>
        <begin position="372"/>
        <end position="402"/>
    </location>
</feature>
<dbReference type="GO" id="GO:0008914">
    <property type="term" value="F:leucyl-tRNA--protein transferase activity"/>
    <property type="evidence" value="ECO:0007669"/>
    <property type="project" value="InterPro"/>
</dbReference>
<dbReference type="AlphaFoldDB" id="A0A6P6RZG1"/>
<dbReference type="Pfam" id="PF03588">
    <property type="entry name" value="Leu_Phe_trans"/>
    <property type="match status" value="1"/>
</dbReference>
<protein>
    <submittedName>
        <fullName evidence="6">Uncharacterized protein LOC34620417</fullName>
    </submittedName>
</protein>
<keyword evidence="3" id="KW-0012">Acyltransferase</keyword>
<dbReference type="Proteomes" id="UP000515125">
    <property type="component" value="Unplaced"/>
</dbReference>
<dbReference type="GO" id="GO:0005737">
    <property type="term" value="C:cytoplasm"/>
    <property type="evidence" value="ECO:0007669"/>
    <property type="project" value="TreeGrafter"/>
</dbReference>
<dbReference type="OrthoDB" id="2122564at2759"/>
<keyword evidence="5" id="KW-1185">Reference proteome</keyword>
<dbReference type="InterPro" id="IPR004616">
    <property type="entry name" value="Leu/Phe-tRNA_Trfase"/>
</dbReference>
<reference evidence="6" key="1">
    <citation type="submission" date="2025-08" db="UniProtKB">
        <authorList>
            <consortium name="RefSeq"/>
        </authorList>
    </citation>
    <scope>IDENTIFICATION</scope>
</reference>
<keyword evidence="1" id="KW-0963">Cytoplasm</keyword>
<evidence type="ECO:0000313" key="5">
    <source>
        <dbReference type="Proteomes" id="UP000515125"/>
    </source>
</evidence>
<dbReference type="GO" id="GO:0030163">
    <property type="term" value="P:protein catabolic process"/>
    <property type="evidence" value="ECO:0007669"/>
    <property type="project" value="InterPro"/>
</dbReference>
<evidence type="ECO:0000256" key="3">
    <source>
        <dbReference type="ARBA" id="ARBA00023315"/>
    </source>
</evidence>
<evidence type="ECO:0000313" key="6">
    <source>
        <dbReference type="RefSeq" id="XP_026193331.1"/>
    </source>
</evidence>
<proteinExistence type="predicted"/>
<dbReference type="InterPro" id="IPR042203">
    <property type="entry name" value="Leu/Phe-tRNA_Trfase_C"/>
</dbReference>
<gene>
    <name evidence="6" type="primary">LOC34620417</name>
</gene>
<dbReference type="Gene3D" id="3.40.630.70">
    <property type="entry name" value="Leucyl/phenylalanyl-tRNA-protein transferase, C-terminal domain"/>
    <property type="match status" value="2"/>
</dbReference>
<dbReference type="PANTHER" id="PTHR30098:SF2">
    <property type="entry name" value="LEUCYL_PHENYLALANYL-TRNA--PROTEIN TRANSFERASE"/>
    <property type="match status" value="1"/>
</dbReference>
<dbReference type="GeneID" id="34620417"/>